<name>A0A1B6JYJ4_9HEMI</name>
<feature type="non-terminal residue" evidence="1">
    <location>
        <position position="1"/>
    </location>
</feature>
<proteinExistence type="predicted"/>
<organism evidence="1">
    <name type="scientific">Homalodisca liturata</name>
    <dbReference type="NCBI Taxonomy" id="320908"/>
    <lineage>
        <taxon>Eukaryota</taxon>
        <taxon>Metazoa</taxon>
        <taxon>Ecdysozoa</taxon>
        <taxon>Arthropoda</taxon>
        <taxon>Hexapoda</taxon>
        <taxon>Insecta</taxon>
        <taxon>Pterygota</taxon>
        <taxon>Neoptera</taxon>
        <taxon>Paraneoptera</taxon>
        <taxon>Hemiptera</taxon>
        <taxon>Auchenorrhyncha</taxon>
        <taxon>Membracoidea</taxon>
        <taxon>Cicadellidae</taxon>
        <taxon>Cicadellinae</taxon>
        <taxon>Proconiini</taxon>
        <taxon>Homalodisca</taxon>
    </lineage>
</organism>
<gene>
    <name evidence="1" type="ORF">g.58282</name>
</gene>
<dbReference type="AlphaFoldDB" id="A0A1B6JYJ4"/>
<reference evidence="1" key="1">
    <citation type="submission" date="2015-11" db="EMBL/GenBank/DDBJ databases">
        <title>De novo transcriptome assembly of four potential Pierce s Disease insect vectors from Arizona vineyards.</title>
        <authorList>
            <person name="Tassone E.E."/>
        </authorList>
    </citation>
    <scope>NUCLEOTIDE SEQUENCE</scope>
</reference>
<sequence length="338" mass="38336">KEERSEEHNYSSSEVEVADTFEFISNTEACIFSDDMQSPYERVATFGSTKTVCIVFPNHTRKDAVRALREYPCFVSDKEDCPKSCTPYTEFGSIGAFYVPITIHDAKSVFSHDSNSRSMKEIRSAIESVSSYTDFDSFIPFLYNVDMFNAIKSCKFDTSFVTYFINCFHKYLTSRLDSAKNFCTSEGYVFDKDTTNCMVDLLCACCHGGCHFSDPCSLFNDIIGNHKITTFVVDFINHLLRQIKLACDKTCDKRMNNKDFTTYDSYRIVLTHALEVVKHLLEDAHAARKDFLGSKLITVFATIPYVQSTTASPSIAINARAMVMFDLAVVNIEKLVDF</sequence>
<evidence type="ECO:0000313" key="1">
    <source>
        <dbReference type="EMBL" id="JAT04266.1"/>
    </source>
</evidence>
<dbReference type="EMBL" id="GECU01003441">
    <property type="protein sequence ID" value="JAT04266.1"/>
    <property type="molecule type" value="Transcribed_RNA"/>
</dbReference>
<accession>A0A1B6JYJ4</accession>
<protein>
    <submittedName>
        <fullName evidence="1">Uncharacterized protein</fullName>
    </submittedName>
</protein>